<name>T1BFX9_9ZZZZ</name>
<dbReference type="GO" id="GO:0003677">
    <property type="term" value="F:DNA binding"/>
    <property type="evidence" value="ECO:0007669"/>
    <property type="project" value="InterPro"/>
</dbReference>
<dbReference type="PANTHER" id="PTHR30349">
    <property type="entry name" value="PHAGE INTEGRASE-RELATED"/>
    <property type="match status" value="1"/>
</dbReference>
<dbReference type="GO" id="GO:0006310">
    <property type="term" value="P:DNA recombination"/>
    <property type="evidence" value="ECO:0007669"/>
    <property type="project" value="UniProtKB-KW"/>
</dbReference>
<dbReference type="InterPro" id="IPR011010">
    <property type="entry name" value="DNA_brk_join_enz"/>
</dbReference>
<dbReference type="Gene3D" id="1.10.443.10">
    <property type="entry name" value="Intergrase catalytic core"/>
    <property type="match status" value="1"/>
</dbReference>
<dbReference type="Pfam" id="PF00589">
    <property type="entry name" value="Phage_integrase"/>
    <property type="match status" value="1"/>
</dbReference>
<dbReference type="GO" id="GO:0015074">
    <property type="term" value="P:DNA integration"/>
    <property type="evidence" value="ECO:0007669"/>
    <property type="project" value="InterPro"/>
</dbReference>
<sequence>MLILLRLGLRAGEVAGLRLDDIEWRAGQIVVRGKGRHEDRLPLPTDVGEAMVAYLRRGRPKDTEHREVFLRAVAPLGPLGTNGISGIVRCACLRAGVPVIRAHRLRHTLACQMANGGVPLPEIAEVLRHRSICSTSEYARVDIE</sequence>
<evidence type="ECO:0000256" key="1">
    <source>
        <dbReference type="ARBA" id="ARBA00023172"/>
    </source>
</evidence>
<dbReference type="AlphaFoldDB" id="T1BFX9"/>
<dbReference type="InterPro" id="IPR013762">
    <property type="entry name" value="Integrase-like_cat_sf"/>
</dbReference>
<protein>
    <submittedName>
        <fullName evidence="3">Integrase/recombinase</fullName>
    </submittedName>
</protein>
<dbReference type="EMBL" id="AUZY01006992">
    <property type="protein sequence ID" value="EQD51989.1"/>
    <property type="molecule type" value="Genomic_DNA"/>
</dbReference>
<dbReference type="PANTHER" id="PTHR30349:SF90">
    <property type="entry name" value="TYROSINE RECOMBINASE XERD"/>
    <property type="match status" value="1"/>
</dbReference>
<comment type="caution">
    <text evidence="3">The sequence shown here is derived from an EMBL/GenBank/DDBJ whole genome shotgun (WGS) entry which is preliminary data.</text>
</comment>
<dbReference type="PROSITE" id="PS51898">
    <property type="entry name" value="TYR_RECOMBINASE"/>
    <property type="match status" value="1"/>
</dbReference>
<reference evidence="3" key="1">
    <citation type="submission" date="2013-08" db="EMBL/GenBank/DDBJ databases">
        <authorList>
            <person name="Mendez C."/>
            <person name="Richter M."/>
            <person name="Ferrer M."/>
            <person name="Sanchez J."/>
        </authorList>
    </citation>
    <scope>NUCLEOTIDE SEQUENCE</scope>
</reference>
<proteinExistence type="predicted"/>
<gene>
    <name evidence="3" type="ORF">B1B_10776</name>
</gene>
<evidence type="ECO:0000313" key="3">
    <source>
        <dbReference type="EMBL" id="EQD51989.1"/>
    </source>
</evidence>
<reference evidence="3" key="2">
    <citation type="journal article" date="2014" name="ISME J.">
        <title>Microbial stratification in low pH oxic and suboxic macroscopic growths along an acid mine drainage.</title>
        <authorList>
            <person name="Mendez-Garcia C."/>
            <person name="Mesa V."/>
            <person name="Sprenger R.R."/>
            <person name="Richter M."/>
            <person name="Diez M.S."/>
            <person name="Solano J."/>
            <person name="Bargiela R."/>
            <person name="Golyshina O.V."/>
            <person name="Manteca A."/>
            <person name="Ramos J.L."/>
            <person name="Gallego J.R."/>
            <person name="Llorente I."/>
            <person name="Martins Dos Santos V.A."/>
            <person name="Jensen O.N."/>
            <person name="Pelaez A.I."/>
            <person name="Sanchez J."/>
            <person name="Ferrer M."/>
        </authorList>
    </citation>
    <scope>NUCLEOTIDE SEQUENCE</scope>
</reference>
<dbReference type="SUPFAM" id="SSF56349">
    <property type="entry name" value="DNA breaking-rejoining enzymes"/>
    <property type="match status" value="1"/>
</dbReference>
<feature type="non-terminal residue" evidence="3">
    <location>
        <position position="144"/>
    </location>
</feature>
<dbReference type="InterPro" id="IPR050090">
    <property type="entry name" value="Tyrosine_recombinase_XerCD"/>
</dbReference>
<dbReference type="InterPro" id="IPR002104">
    <property type="entry name" value="Integrase_catalytic"/>
</dbReference>
<evidence type="ECO:0000259" key="2">
    <source>
        <dbReference type="PROSITE" id="PS51898"/>
    </source>
</evidence>
<feature type="domain" description="Tyr recombinase" evidence="2">
    <location>
        <begin position="1"/>
        <end position="144"/>
    </location>
</feature>
<organism evidence="3">
    <name type="scientific">mine drainage metagenome</name>
    <dbReference type="NCBI Taxonomy" id="410659"/>
    <lineage>
        <taxon>unclassified sequences</taxon>
        <taxon>metagenomes</taxon>
        <taxon>ecological metagenomes</taxon>
    </lineage>
</organism>
<accession>T1BFX9</accession>
<keyword evidence="1" id="KW-0233">DNA recombination</keyword>